<sequence length="294" mass="30395">MAQILVLGMAAVDFVLSMDAFPTDAAKYRAKAADIVGGGPAANAAVAIARLGGEPSFIGRLGNDPLADLVLGDLEAAGVGTAHVHRATGGRSSFSSVYVDARGERQIVNFRGDGLTEEVDWIARLPAARAVLVDTRWPNGAAAALRMAREWGVPGVVDGEAPIDPRLLENASHLALSAQGLASLEPGDDLAAALERLAARVPGWVCVTDGANGVWYTGASGIDHIPAFRVDVVDTLAAGDVWHGAFALALAEGQAEAEAIRFANATAALKCMTFGGRSGTPDRAAVLTFLKEYV</sequence>
<protein>
    <submittedName>
        <fullName evidence="6">Sulfofructose kinase</fullName>
    </submittedName>
</protein>
<dbReference type="AlphaFoldDB" id="A0A1G8Y539"/>
<evidence type="ECO:0000313" key="7">
    <source>
        <dbReference type="Proteomes" id="UP000199382"/>
    </source>
</evidence>
<dbReference type="EMBL" id="FNEK01000028">
    <property type="protein sequence ID" value="SDJ97916.1"/>
    <property type="molecule type" value="Genomic_DNA"/>
</dbReference>
<dbReference type="GO" id="GO:0006796">
    <property type="term" value="P:phosphate-containing compound metabolic process"/>
    <property type="evidence" value="ECO:0007669"/>
    <property type="project" value="UniProtKB-ARBA"/>
</dbReference>
<dbReference type="RefSeq" id="WP_093157220.1">
    <property type="nucleotide sequence ID" value="NZ_FNEK01000028.1"/>
</dbReference>
<evidence type="ECO:0000256" key="3">
    <source>
        <dbReference type="ARBA" id="ARBA00022777"/>
    </source>
</evidence>
<dbReference type="InterPro" id="IPR011611">
    <property type="entry name" value="PfkB_dom"/>
</dbReference>
<dbReference type="PROSITE" id="PS00584">
    <property type="entry name" value="PFKB_KINASES_2"/>
    <property type="match status" value="1"/>
</dbReference>
<name>A0A1G8Y539_9RHOB</name>
<proteinExistence type="inferred from homology"/>
<dbReference type="InterPro" id="IPR002173">
    <property type="entry name" value="Carboh/pur_kinase_PfkB_CS"/>
</dbReference>
<dbReference type="OrthoDB" id="9795789at2"/>
<gene>
    <name evidence="6" type="ORF">SAMN04488026_102822</name>
</gene>
<dbReference type="SUPFAM" id="SSF53613">
    <property type="entry name" value="Ribokinase-like"/>
    <property type="match status" value="1"/>
</dbReference>
<evidence type="ECO:0000259" key="5">
    <source>
        <dbReference type="Pfam" id="PF00294"/>
    </source>
</evidence>
<keyword evidence="3 4" id="KW-0418">Kinase</keyword>
<dbReference type="PANTHER" id="PTHR10584:SF157">
    <property type="entry name" value="SULFOFRUCTOSE KINASE"/>
    <property type="match status" value="1"/>
</dbReference>
<dbReference type="PANTHER" id="PTHR10584">
    <property type="entry name" value="SUGAR KINASE"/>
    <property type="match status" value="1"/>
</dbReference>
<evidence type="ECO:0000256" key="2">
    <source>
        <dbReference type="ARBA" id="ARBA00022679"/>
    </source>
</evidence>
<dbReference type="STRING" id="571298.SAMN04488026_102822"/>
<dbReference type="GO" id="GO:0005829">
    <property type="term" value="C:cytosol"/>
    <property type="evidence" value="ECO:0007669"/>
    <property type="project" value="TreeGrafter"/>
</dbReference>
<dbReference type="Proteomes" id="UP000199382">
    <property type="component" value="Unassembled WGS sequence"/>
</dbReference>
<evidence type="ECO:0000256" key="4">
    <source>
        <dbReference type="RuleBase" id="RU003704"/>
    </source>
</evidence>
<evidence type="ECO:0000256" key="1">
    <source>
        <dbReference type="ARBA" id="ARBA00010688"/>
    </source>
</evidence>
<dbReference type="GO" id="GO:0016301">
    <property type="term" value="F:kinase activity"/>
    <property type="evidence" value="ECO:0007669"/>
    <property type="project" value="UniProtKB-KW"/>
</dbReference>
<comment type="similarity">
    <text evidence="1 4">Belongs to the carbohydrate kinase PfkB family.</text>
</comment>
<dbReference type="InterPro" id="IPR002139">
    <property type="entry name" value="Ribo/fructo_kinase"/>
</dbReference>
<dbReference type="InterPro" id="IPR029056">
    <property type="entry name" value="Ribokinase-like"/>
</dbReference>
<accession>A0A1G8Y539</accession>
<keyword evidence="2 4" id="KW-0808">Transferase</keyword>
<keyword evidence="7" id="KW-1185">Reference proteome</keyword>
<dbReference type="Gene3D" id="3.40.1190.20">
    <property type="match status" value="1"/>
</dbReference>
<organism evidence="6 7">
    <name type="scientific">Aliiruegeria lutimaris</name>
    <dbReference type="NCBI Taxonomy" id="571298"/>
    <lineage>
        <taxon>Bacteria</taxon>
        <taxon>Pseudomonadati</taxon>
        <taxon>Pseudomonadota</taxon>
        <taxon>Alphaproteobacteria</taxon>
        <taxon>Rhodobacterales</taxon>
        <taxon>Roseobacteraceae</taxon>
        <taxon>Aliiruegeria</taxon>
    </lineage>
</organism>
<dbReference type="Pfam" id="PF00294">
    <property type="entry name" value="PfkB"/>
    <property type="match status" value="1"/>
</dbReference>
<dbReference type="PRINTS" id="PR00990">
    <property type="entry name" value="RIBOKINASE"/>
</dbReference>
<evidence type="ECO:0000313" key="6">
    <source>
        <dbReference type="EMBL" id="SDJ97916.1"/>
    </source>
</evidence>
<feature type="domain" description="Carbohydrate kinase PfkB" evidence="5">
    <location>
        <begin position="1"/>
        <end position="282"/>
    </location>
</feature>
<reference evidence="6 7" key="1">
    <citation type="submission" date="2016-10" db="EMBL/GenBank/DDBJ databases">
        <authorList>
            <person name="de Groot N.N."/>
        </authorList>
    </citation>
    <scope>NUCLEOTIDE SEQUENCE [LARGE SCALE GENOMIC DNA]</scope>
    <source>
        <strain evidence="6 7">DSM 25294</strain>
    </source>
</reference>